<reference evidence="1 2" key="1">
    <citation type="submission" date="2019-08" db="EMBL/GenBank/DDBJ databases">
        <title>In-depth cultivation of the pig gut microbiome towards novel bacterial diversity and tailored functional studies.</title>
        <authorList>
            <person name="Wylensek D."/>
            <person name="Hitch T.C.A."/>
            <person name="Clavel T."/>
        </authorList>
    </citation>
    <scope>NUCLEOTIDE SEQUENCE [LARGE SCALE GENOMIC DNA]</scope>
    <source>
        <strain evidence="1 2">WCA-693-APC-MOT-I</strain>
    </source>
</reference>
<name>A0A6L5XUQ5_9FIRM</name>
<protein>
    <submittedName>
        <fullName evidence="1">Uncharacterized protein</fullName>
    </submittedName>
</protein>
<keyword evidence="2" id="KW-1185">Reference proteome</keyword>
<dbReference type="Proteomes" id="UP000482209">
    <property type="component" value="Unassembled WGS sequence"/>
</dbReference>
<evidence type="ECO:0000313" key="1">
    <source>
        <dbReference type="EMBL" id="MSS62536.1"/>
    </source>
</evidence>
<organism evidence="1 2">
    <name type="scientific">Velocimicrobium porci</name>
    <dbReference type="NCBI Taxonomy" id="2606634"/>
    <lineage>
        <taxon>Bacteria</taxon>
        <taxon>Bacillati</taxon>
        <taxon>Bacillota</taxon>
        <taxon>Clostridia</taxon>
        <taxon>Lachnospirales</taxon>
        <taxon>Lachnospiraceae</taxon>
        <taxon>Velocimicrobium</taxon>
    </lineage>
</organism>
<sequence length="60" mass="6951">MNLSDYWKQFERTGSINDYLNYACASEEWQAQEKEESESLDESGNCTGNGLVSHACWRLR</sequence>
<accession>A0A6L5XUQ5</accession>
<dbReference type="RefSeq" id="WP_154516101.1">
    <property type="nucleotide sequence ID" value="NZ_VUMT01000001.1"/>
</dbReference>
<evidence type="ECO:0000313" key="2">
    <source>
        <dbReference type="Proteomes" id="UP000482209"/>
    </source>
</evidence>
<gene>
    <name evidence="1" type="ORF">FYJ58_01330</name>
</gene>
<comment type="caution">
    <text evidence="1">The sequence shown here is derived from an EMBL/GenBank/DDBJ whole genome shotgun (WGS) entry which is preliminary data.</text>
</comment>
<dbReference type="AlphaFoldDB" id="A0A6L5XUQ5"/>
<proteinExistence type="predicted"/>
<dbReference type="EMBL" id="VUMT01000001">
    <property type="protein sequence ID" value="MSS62536.1"/>
    <property type="molecule type" value="Genomic_DNA"/>
</dbReference>